<dbReference type="AlphaFoldDB" id="A0AAV9EAV0"/>
<reference evidence="1" key="1">
    <citation type="journal article" date="2023" name="Nat. Commun.">
        <title>Diploid and tetraploid genomes of Acorus and the evolution of monocots.</title>
        <authorList>
            <person name="Ma L."/>
            <person name="Liu K.W."/>
            <person name="Li Z."/>
            <person name="Hsiao Y.Y."/>
            <person name="Qi Y."/>
            <person name="Fu T."/>
            <person name="Tang G.D."/>
            <person name="Zhang D."/>
            <person name="Sun W.H."/>
            <person name="Liu D.K."/>
            <person name="Li Y."/>
            <person name="Chen G.Z."/>
            <person name="Liu X.D."/>
            <person name="Liao X.Y."/>
            <person name="Jiang Y.T."/>
            <person name="Yu X."/>
            <person name="Hao Y."/>
            <person name="Huang J."/>
            <person name="Zhao X.W."/>
            <person name="Ke S."/>
            <person name="Chen Y.Y."/>
            <person name="Wu W.L."/>
            <person name="Hsu J.L."/>
            <person name="Lin Y.F."/>
            <person name="Huang M.D."/>
            <person name="Li C.Y."/>
            <person name="Huang L."/>
            <person name="Wang Z.W."/>
            <person name="Zhao X."/>
            <person name="Zhong W.Y."/>
            <person name="Peng D.H."/>
            <person name="Ahmad S."/>
            <person name="Lan S."/>
            <person name="Zhang J.S."/>
            <person name="Tsai W.C."/>
            <person name="Van de Peer Y."/>
            <person name="Liu Z.J."/>
        </authorList>
    </citation>
    <scope>NUCLEOTIDE SEQUENCE</scope>
    <source>
        <strain evidence="1">CP</strain>
    </source>
</reference>
<keyword evidence="2" id="KW-1185">Reference proteome</keyword>
<organism evidence="1 2">
    <name type="scientific">Acorus calamus</name>
    <name type="common">Sweet flag</name>
    <dbReference type="NCBI Taxonomy" id="4465"/>
    <lineage>
        <taxon>Eukaryota</taxon>
        <taxon>Viridiplantae</taxon>
        <taxon>Streptophyta</taxon>
        <taxon>Embryophyta</taxon>
        <taxon>Tracheophyta</taxon>
        <taxon>Spermatophyta</taxon>
        <taxon>Magnoliopsida</taxon>
        <taxon>Liliopsida</taxon>
        <taxon>Acoraceae</taxon>
        <taxon>Acorus</taxon>
    </lineage>
</organism>
<name>A0AAV9EAV0_ACOCL</name>
<accession>A0AAV9EAV0</accession>
<comment type="caution">
    <text evidence="1">The sequence shown here is derived from an EMBL/GenBank/DDBJ whole genome shotgun (WGS) entry which is preliminary data.</text>
</comment>
<sequence length="70" mass="7996">MRRDVRDEEVGDTIFSLATLQTTIFIVDKEMGQKQAQKSSNMSFSTSKMGYLSPMHPWHSERLGNIMITS</sequence>
<evidence type="ECO:0000313" key="2">
    <source>
        <dbReference type="Proteomes" id="UP001180020"/>
    </source>
</evidence>
<dbReference type="EMBL" id="JAUJYO010000009">
    <property type="protein sequence ID" value="KAK1309458.1"/>
    <property type="molecule type" value="Genomic_DNA"/>
</dbReference>
<evidence type="ECO:0000313" key="1">
    <source>
        <dbReference type="EMBL" id="KAK1309458.1"/>
    </source>
</evidence>
<gene>
    <name evidence="1" type="ORF">QJS10_CPA09g00611</name>
</gene>
<protein>
    <submittedName>
        <fullName evidence="1">Uncharacterized protein</fullName>
    </submittedName>
</protein>
<reference evidence="1" key="2">
    <citation type="submission" date="2023-06" db="EMBL/GenBank/DDBJ databases">
        <authorList>
            <person name="Ma L."/>
            <person name="Liu K.-W."/>
            <person name="Li Z."/>
            <person name="Hsiao Y.-Y."/>
            <person name="Qi Y."/>
            <person name="Fu T."/>
            <person name="Tang G."/>
            <person name="Zhang D."/>
            <person name="Sun W.-H."/>
            <person name="Liu D.-K."/>
            <person name="Li Y."/>
            <person name="Chen G.-Z."/>
            <person name="Liu X.-D."/>
            <person name="Liao X.-Y."/>
            <person name="Jiang Y.-T."/>
            <person name="Yu X."/>
            <person name="Hao Y."/>
            <person name="Huang J."/>
            <person name="Zhao X.-W."/>
            <person name="Ke S."/>
            <person name="Chen Y.-Y."/>
            <person name="Wu W.-L."/>
            <person name="Hsu J.-L."/>
            <person name="Lin Y.-F."/>
            <person name="Huang M.-D."/>
            <person name="Li C.-Y."/>
            <person name="Huang L."/>
            <person name="Wang Z.-W."/>
            <person name="Zhao X."/>
            <person name="Zhong W.-Y."/>
            <person name="Peng D.-H."/>
            <person name="Ahmad S."/>
            <person name="Lan S."/>
            <person name="Zhang J.-S."/>
            <person name="Tsai W.-C."/>
            <person name="Van De Peer Y."/>
            <person name="Liu Z.-J."/>
        </authorList>
    </citation>
    <scope>NUCLEOTIDE SEQUENCE</scope>
    <source>
        <strain evidence="1">CP</strain>
        <tissue evidence="1">Leaves</tissue>
    </source>
</reference>
<dbReference type="Proteomes" id="UP001180020">
    <property type="component" value="Unassembled WGS sequence"/>
</dbReference>
<proteinExistence type="predicted"/>